<sequence>MLLDSGSKGGLESQTSTRRRGLVGSAEIGDGNAETSVDCTPPKRCKETELKKLLIKLKDKGTVDKKNVR</sequence>
<evidence type="ECO:0000256" key="1">
    <source>
        <dbReference type="SAM" id="MobiDB-lite"/>
    </source>
</evidence>
<accession>W2KYA1</accession>
<gene>
    <name evidence="2" type="ORF">L917_11518</name>
</gene>
<proteinExistence type="predicted"/>
<dbReference type="VEuPathDB" id="FungiDB:PPTG_13666"/>
<feature type="region of interest" description="Disordered" evidence="1">
    <location>
        <begin position="1"/>
        <end position="42"/>
    </location>
</feature>
<reference evidence="2" key="1">
    <citation type="submission" date="2013-11" db="EMBL/GenBank/DDBJ databases">
        <title>The Genome Sequence of Phytophthora parasitica CHvinca01.</title>
        <authorList>
            <consortium name="The Broad Institute Genomics Platform"/>
            <person name="Russ C."/>
            <person name="Tyler B."/>
            <person name="Panabieres F."/>
            <person name="Shan W."/>
            <person name="Tripathy S."/>
            <person name="Grunwald N."/>
            <person name="Machado M."/>
            <person name="Johnson C.S."/>
            <person name="Arredondo F."/>
            <person name="Hong C."/>
            <person name="Coffey M."/>
            <person name="Young S.K."/>
            <person name="Zeng Q."/>
            <person name="Gargeya S."/>
            <person name="Fitzgerald M."/>
            <person name="Abouelleil A."/>
            <person name="Alvarado L."/>
            <person name="Chapman S.B."/>
            <person name="Gainer-Dewar J."/>
            <person name="Goldberg J."/>
            <person name="Griggs A."/>
            <person name="Gujja S."/>
            <person name="Hansen M."/>
            <person name="Howarth C."/>
            <person name="Imamovic A."/>
            <person name="Ireland A."/>
            <person name="Larimer J."/>
            <person name="McCowan C."/>
            <person name="Murphy C."/>
            <person name="Pearson M."/>
            <person name="Poon T.W."/>
            <person name="Priest M."/>
            <person name="Roberts A."/>
            <person name="Saif S."/>
            <person name="Shea T."/>
            <person name="Sykes S."/>
            <person name="Wortman J."/>
            <person name="Nusbaum C."/>
            <person name="Birren B."/>
        </authorList>
    </citation>
    <scope>NUCLEOTIDE SEQUENCE [LARGE SCALE GENOMIC DNA]</scope>
    <source>
        <strain evidence="2">CHvinca01</strain>
    </source>
</reference>
<protein>
    <submittedName>
        <fullName evidence="2">Uncharacterized protein</fullName>
    </submittedName>
</protein>
<name>W2KYA1_PHYNI</name>
<dbReference type="EMBL" id="KI680508">
    <property type="protein sequence ID" value="ETL89579.1"/>
    <property type="molecule type" value="Genomic_DNA"/>
</dbReference>
<organism evidence="2">
    <name type="scientific">Phytophthora nicotianae</name>
    <name type="common">Potato buckeye rot agent</name>
    <name type="synonym">Phytophthora parasitica</name>
    <dbReference type="NCBI Taxonomy" id="4792"/>
    <lineage>
        <taxon>Eukaryota</taxon>
        <taxon>Sar</taxon>
        <taxon>Stramenopiles</taxon>
        <taxon>Oomycota</taxon>
        <taxon>Peronosporomycetes</taxon>
        <taxon>Peronosporales</taxon>
        <taxon>Peronosporaceae</taxon>
        <taxon>Phytophthora</taxon>
    </lineage>
</organism>
<dbReference type="AlphaFoldDB" id="W2KYA1"/>
<dbReference type="Proteomes" id="UP000054423">
    <property type="component" value="Unassembled WGS sequence"/>
</dbReference>
<evidence type="ECO:0000313" key="2">
    <source>
        <dbReference type="EMBL" id="ETL89579.1"/>
    </source>
</evidence>